<dbReference type="GO" id="GO:0016878">
    <property type="term" value="F:acid-thiol ligase activity"/>
    <property type="evidence" value="ECO:0007669"/>
    <property type="project" value="UniProtKB-ARBA"/>
</dbReference>
<evidence type="ECO:0000259" key="4">
    <source>
        <dbReference type="Pfam" id="PF13193"/>
    </source>
</evidence>
<dbReference type="InterPro" id="IPR050237">
    <property type="entry name" value="ATP-dep_AMP-bd_enzyme"/>
</dbReference>
<dbReference type="CDD" id="cd05936">
    <property type="entry name" value="FC-FACS_FadD_like"/>
    <property type="match status" value="1"/>
</dbReference>
<dbReference type="SUPFAM" id="SSF56801">
    <property type="entry name" value="Acetyl-CoA synthetase-like"/>
    <property type="match status" value="1"/>
</dbReference>
<dbReference type="FunFam" id="3.40.50.12780:FF:000003">
    <property type="entry name" value="Long-chain-fatty-acid--CoA ligase FadD"/>
    <property type="match status" value="1"/>
</dbReference>
<keyword evidence="6" id="KW-1185">Reference proteome</keyword>
<evidence type="ECO:0000313" key="5">
    <source>
        <dbReference type="EMBL" id="GER88272.1"/>
    </source>
</evidence>
<dbReference type="Pfam" id="PF00501">
    <property type="entry name" value="AMP-binding"/>
    <property type="match status" value="1"/>
</dbReference>
<dbReference type="Proteomes" id="UP000326912">
    <property type="component" value="Unassembled WGS sequence"/>
</dbReference>
<evidence type="ECO:0000256" key="1">
    <source>
        <dbReference type="ARBA" id="ARBA00006432"/>
    </source>
</evidence>
<dbReference type="Pfam" id="PF13193">
    <property type="entry name" value="AMP-binding_C"/>
    <property type="match status" value="1"/>
</dbReference>
<dbReference type="RefSeq" id="WP_151756195.1">
    <property type="nucleotide sequence ID" value="NZ_BKZW01000001.1"/>
</dbReference>
<dbReference type="PANTHER" id="PTHR43767:SF1">
    <property type="entry name" value="NONRIBOSOMAL PEPTIDE SYNTHASE PES1 (EUROFUNG)-RELATED"/>
    <property type="match status" value="1"/>
</dbReference>
<dbReference type="EMBL" id="BKZW01000001">
    <property type="protein sequence ID" value="GER88272.1"/>
    <property type="molecule type" value="Genomic_DNA"/>
</dbReference>
<dbReference type="InterPro" id="IPR025110">
    <property type="entry name" value="AMP-bd_C"/>
</dbReference>
<accession>A0A5J4KMA5</accession>
<dbReference type="Gene3D" id="3.40.50.12780">
    <property type="entry name" value="N-terminal domain of ligase-like"/>
    <property type="match status" value="1"/>
</dbReference>
<dbReference type="Gene3D" id="3.30.300.30">
    <property type="match status" value="1"/>
</dbReference>
<protein>
    <submittedName>
        <fullName evidence="5">Long-chain-fatty-acid--CoA ligase</fullName>
    </submittedName>
</protein>
<proteinExistence type="inferred from homology"/>
<dbReference type="InterPro" id="IPR042099">
    <property type="entry name" value="ANL_N_sf"/>
</dbReference>
<gene>
    <name evidence="5" type="primary">lcfA</name>
    <name evidence="5" type="ORF">KDW_24340</name>
</gene>
<dbReference type="FunFam" id="3.30.300.30:FF:000008">
    <property type="entry name" value="2,3-dihydroxybenzoate-AMP ligase"/>
    <property type="match status" value="1"/>
</dbReference>
<organism evidence="5 6">
    <name type="scientific">Dictyobacter vulcani</name>
    <dbReference type="NCBI Taxonomy" id="2607529"/>
    <lineage>
        <taxon>Bacteria</taxon>
        <taxon>Bacillati</taxon>
        <taxon>Chloroflexota</taxon>
        <taxon>Ktedonobacteria</taxon>
        <taxon>Ktedonobacterales</taxon>
        <taxon>Dictyobacteraceae</taxon>
        <taxon>Dictyobacter</taxon>
    </lineage>
</organism>
<dbReference type="PANTHER" id="PTHR43767">
    <property type="entry name" value="LONG-CHAIN-FATTY-ACID--COA LIGASE"/>
    <property type="match status" value="1"/>
</dbReference>
<keyword evidence="2 5" id="KW-0436">Ligase</keyword>
<name>A0A5J4KMA5_9CHLR</name>
<sequence length="587" mass="65442">MSDPSLIPNTQTEQYSDEQTYATASYPWLQNYDQGVPTHLNIPERPLTSLLDTTAKKYPNQAAFVYYGNRITYAQFSHQANRFAIELQRLGVQKGDRVAIALPNIPQFPIAFYGALRTGAVVVPTNPLYTEREMQHQLADSGAKVLVVLDMYYPIIRNIRNQTALEHVIVTNPADFLPPHLQLLFPLSQQRAHLPQPPLTKKELEEDATLHSMQPVLKSRARTGIELFNLPVQIESNDLAVLQYTGGTTGLSKGAMLTHRNLLANAMQTRYWVPKAKEGKEISLCVAPFFHAYGLSVGMNLSILAASTMVLLPQFKPKDVLNAIHQYHPTMFPGIPTMYLAIMKEAAKHPEYLESIKYCISGASALPAKVQSDFETITKGHLVEGYGLSEASPVTHCNPLTDKSRNGSIGLPLPEVESAILDQTTGEPLPMGEVGEIVVKGPNIMQGYWQRDEETQNIFVHGWMRTGDIGKMDADGYFYVVERAKDMIIASGFNVYPREIEEVLFHHPAIAEAAVTGVPDAYRGETVAAFIVLKEGFKASETLEKEIVAFCRERLAAYKVPKKLVFRADLPKTLVGKVLRRELRKLL</sequence>
<evidence type="ECO:0000259" key="3">
    <source>
        <dbReference type="Pfam" id="PF00501"/>
    </source>
</evidence>
<evidence type="ECO:0000313" key="6">
    <source>
        <dbReference type="Proteomes" id="UP000326912"/>
    </source>
</evidence>
<dbReference type="InterPro" id="IPR045851">
    <property type="entry name" value="AMP-bd_C_sf"/>
</dbReference>
<reference evidence="5 6" key="1">
    <citation type="submission" date="2019-10" db="EMBL/GenBank/DDBJ databases">
        <title>Dictyobacter vulcani sp. nov., within the class Ktedonobacteria, isolated from soil of volcanic Mt. Zao.</title>
        <authorList>
            <person name="Zheng Y."/>
            <person name="Wang C.M."/>
            <person name="Sakai Y."/>
            <person name="Abe K."/>
            <person name="Yokota A."/>
            <person name="Yabe S."/>
        </authorList>
    </citation>
    <scope>NUCLEOTIDE SEQUENCE [LARGE SCALE GENOMIC DNA]</scope>
    <source>
        <strain evidence="5 6">W12</strain>
    </source>
</reference>
<dbReference type="PROSITE" id="PS00455">
    <property type="entry name" value="AMP_BINDING"/>
    <property type="match status" value="1"/>
</dbReference>
<dbReference type="InterPro" id="IPR000873">
    <property type="entry name" value="AMP-dep_synth/lig_dom"/>
</dbReference>
<feature type="domain" description="AMP-dependent synthetase/ligase" evidence="3">
    <location>
        <begin position="52"/>
        <end position="449"/>
    </location>
</feature>
<comment type="caution">
    <text evidence="5">The sequence shown here is derived from an EMBL/GenBank/DDBJ whole genome shotgun (WGS) entry which is preliminary data.</text>
</comment>
<comment type="similarity">
    <text evidence="1">Belongs to the ATP-dependent AMP-binding enzyme family.</text>
</comment>
<evidence type="ECO:0000256" key="2">
    <source>
        <dbReference type="ARBA" id="ARBA00022598"/>
    </source>
</evidence>
<dbReference type="InterPro" id="IPR020845">
    <property type="entry name" value="AMP-binding_CS"/>
</dbReference>
<dbReference type="AlphaFoldDB" id="A0A5J4KMA5"/>
<feature type="domain" description="AMP-binding enzyme C-terminal" evidence="4">
    <location>
        <begin position="499"/>
        <end position="577"/>
    </location>
</feature>